<evidence type="ECO:0000313" key="1">
    <source>
        <dbReference type="EMBL" id="OMC86121.1"/>
    </source>
</evidence>
<organism evidence="1 2">
    <name type="scientific">Paenibacillus odorifer</name>
    <dbReference type="NCBI Taxonomy" id="189426"/>
    <lineage>
        <taxon>Bacteria</taxon>
        <taxon>Bacillati</taxon>
        <taxon>Bacillota</taxon>
        <taxon>Bacilli</taxon>
        <taxon>Bacillales</taxon>
        <taxon>Paenibacillaceae</taxon>
        <taxon>Paenibacillus</taxon>
    </lineage>
</organism>
<dbReference type="Gene3D" id="3.20.20.220">
    <property type="match status" value="1"/>
</dbReference>
<proteinExistence type="predicted"/>
<gene>
    <name evidence="1" type="ORF">BSO21_35200</name>
</gene>
<sequence>MTPPKASHSPEKISEIAQKQVERLKNVDLDALILYDFEEELERVDHERPYPYLPTIDLAIYGDKYLGQVEVLGFHLKEQTVYYIITLNEKCTHFTVLFLVALFLI</sequence>
<dbReference type="RefSeq" id="WP_076221233.1">
    <property type="nucleotide sequence ID" value="NZ_MPVM01000004.1"/>
</dbReference>
<dbReference type="Proteomes" id="UP000187158">
    <property type="component" value="Unassembled WGS sequence"/>
</dbReference>
<dbReference type="EMBL" id="MPVP01000849">
    <property type="protein sequence ID" value="OMC86121.1"/>
    <property type="molecule type" value="Genomic_DNA"/>
</dbReference>
<reference evidence="1 2" key="1">
    <citation type="submission" date="2016-11" db="EMBL/GenBank/DDBJ databases">
        <title>Paenibacillus species isolates.</title>
        <authorList>
            <person name="Beno S.M."/>
        </authorList>
    </citation>
    <scope>NUCLEOTIDE SEQUENCE [LARGE SCALE GENOMIC DNA]</scope>
    <source>
        <strain evidence="1 2">FSL H7-0433</strain>
    </source>
</reference>
<protein>
    <submittedName>
        <fullName evidence="1">Uncharacterized protein</fullName>
    </submittedName>
</protein>
<comment type="caution">
    <text evidence="1">The sequence shown here is derived from an EMBL/GenBank/DDBJ whole genome shotgun (WGS) entry which is preliminary data.</text>
</comment>
<keyword evidence="2" id="KW-1185">Reference proteome</keyword>
<name>A0ABX3GEC4_9BACL</name>
<evidence type="ECO:0000313" key="2">
    <source>
        <dbReference type="Proteomes" id="UP000187158"/>
    </source>
</evidence>
<accession>A0ABX3GEC4</accession>